<evidence type="ECO:0000313" key="3">
    <source>
        <dbReference type="Proteomes" id="UP000091820"/>
    </source>
</evidence>
<evidence type="ECO:0000256" key="1">
    <source>
        <dbReference type="SAM" id="MobiDB-lite"/>
    </source>
</evidence>
<dbReference type="Proteomes" id="UP000091820">
    <property type="component" value="Unassembled WGS sequence"/>
</dbReference>
<feature type="compositionally biased region" description="Basic residues" evidence="1">
    <location>
        <begin position="528"/>
        <end position="546"/>
    </location>
</feature>
<proteinExistence type="predicted"/>
<feature type="region of interest" description="Disordered" evidence="1">
    <location>
        <begin position="239"/>
        <end position="264"/>
    </location>
</feature>
<organism evidence="2 3">
    <name type="scientific">Glossina brevipalpis</name>
    <dbReference type="NCBI Taxonomy" id="37001"/>
    <lineage>
        <taxon>Eukaryota</taxon>
        <taxon>Metazoa</taxon>
        <taxon>Ecdysozoa</taxon>
        <taxon>Arthropoda</taxon>
        <taxon>Hexapoda</taxon>
        <taxon>Insecta</taxon>
        <taxon>Pterygota</taxon>
        <taxon>Neoptera</taxon>
        <taxon>Endopterygota</taxon>
        <taxon>Diptera</taxon>
        <taxon>Brachycera</taxon>
        <taxon>Muscomorpha</taxon>
        <taxon>Hippoboscoidea</taxon>
        <taxon>Glossinidae</taxon>
        <taxon>Glossina</taxon>
    </lineage>
</organism>
<keyword evidence="3" id="KW-1185">Reference proteome</keyword>
<evidence type="ECO:0000313" key="2">
    <source>
        <dbReference type="EnsemblMetazoa" id="GBRI026898-PA"/>
    </source>
</evidence>
<feature type="compositionally biased region" description="Polar residues" evidence="1">
    <location>
        <begin position="867"/>
        <end position="887"/>
    </location>
</feature>
<protein>
    <submittedName>
        <fullName evidence="2">Uncharacterized protein</fullName>
    </submittedName>
</protein>
<accession>A0A1A9WP96</accession>
<reference evidence="3" key="1">
    <citation type="submission" date="2014-03" db="EMBL/GenBank/DDBJ databases">
        <authorList>
            <person name="Aksoy S."/>
            <person name="Warren W."/>
            <person name="Wilson R.K."/>
        </authorList>
    </citation>
    <scope>NUCLEOTIDE SEQUENCE [LARGE SCALE GENOMIC DNA]</scope>
    <source>
        <strain evidence="3">IAEA</strain>
    </source>
</reference>
<dbReference type="AlphaFoldDB" id="A0A1A9WP96"/>
<dbReference type="EnsemblMetazoa" id="GBRI026898-RA">
    <property type="protein sequence ID" value="GBRI026898-PA"/>
    <property type="gene ID" value="GBRI026898"/>
</dbReference>
<feature type="compositionally biased region" description="Low complexity" evidence="1">
    <location>
        <begin position="847"/>
        <end position="866"/>
    </location>
</feature>
<feature type="compositionally biased region" description="Acidic residues" evidence="1">
    <location>
        <begin position="242"/>
        <end position="262"/>
    </location>
</feature>
<feature type="region of interest" description="Disordered" evidence="1">
    <location>
        <begin position="503"/>
        <end position="578"/>
    </location>
</feature>
<sequence length="1009" mass="112600">MATPQQVHRINNSYESEHSSGSGPSSHEQPECYQNLDDENINLPYLLKPPSYDNEVTIVTSSPPSNSIGSNQSNLNNMEASKLPLSKECELRFGIPMGETFSFEGFDGSSFGQIKHLVNIRQQPENCADSNKASVDKNTYPKFYDTLMGENSCNAMDLPVASNEHLIPQKFNSETHSQLSFNGKIRQLPNNLSATDQDGSQLFERLNLLATASELSNYQPLKHFSQSFVLKKYSNEKSPDLFGDDDDEDDDDNNDGGEDDEVEKDKQCFVRETLEKSNQTRSVVDDVTENRSFNCPTESSFINDEQTGHENFLDNEIGGKQFKMLFRENCRREKEFLKRIRKCLAGVLPPPSVTIIQLDMFETILTHKDAILNFFLKSPANEYITIAEGNKYGSLLVPTHTLEDTKNMPWKDVLAVRQHGLSYNLNEASESKEYLNLSIMERFIGAETASSYQNALSNVKKHNARLKQLCQSPGSRLSHLARRRAVFSSANLANASQRSQSLIGPQILFDKTKGKNRRKENTPQRKTPGSKKKTRKTPNSSARKRLFRNDIKPGPSRETSKRALFQSPAKQPKPSVSRVPVIKPELANRVEKSKRALLFSPNRDLKGVHFSPGSAKLDALLKRKRNLFEEADNNDELAVHSNKLFKTNDVSTLTPRALKIKSQSFCVGVDNLSNSQHFRSGSKNLGTGSLLSNTTGSTLQLDTAGPSESAALIANGRMQRAYSDMTAPTANGLTDNQKKKLFWAVSQALQEKKKIGMKHENFKEYAAILVKVVRRIFQEYYRNASTSTNETMLKLAKRYAYQVTTGASVDEIYLQAKQKIEESKRQNAMRLSGYIGPKEFEELKLHSNSCKSPPSSTQSSINSNGSKQNIFTGSNSMDNLSERSQNSVKTLITKQTSFLDQLSQNSTDMQHSYSIGMAAKLTIASNAGSQQNSSSKSNLNGVVLRENVDCDMRKSAQKNFTGKDQRNMSPYACVGSGGQSSAVKAQTHLVSELNTKNCAKARRQITFDS</sequence>
<dbReference type="VEuPathDB" id="VectorBase:GBRI026898"/>
<feature type="region of interest" description="Disordered" evidence="1">
    <location>
        <begin position="1"/>
        <end position="32"/>
    </location>
</feature>
<name>A0A1A9WP96_9MUSC</name>
<feature type="region of interest" description="Disordered" evidence="1">
    <location>
        <begin position="845"/>
        <end position="887"/>
    </location>
</feature>
<reference evidence="2" key="2">
    <citation type="submission" date="2020-05" db="UniProtKB">
        <authorList>
            <consortium name="EnsemblMetazoa"/>
        </authorList>
    </citation>
    <scope>IDENTIFICATION</scope>
    <source>
        <strain evidence="2">IAEA</strain>
    </source>
</reference>
<feature type="compositionally biased region" description="Polar residues" evidence="1">
    <location>
        <begin position="1"/>
        <end position="12"/>
    </location>
</feature>